<dbReference type="PANTHER" id="PTHR30524:SF0">
    <property type="entry name" value="ALTRONATE OXIDOREDUCTASE-RELATED"/>
    <property type="match status" value="1"/>
</dbReference>
<evidence type="ECO:0000313" key="6">
    <source>
        <dbReference type="Proteomes" id="UP000000845"/>
    </source>
</evidence>
<dbReference type="Gene3D" id="1.10.1040.10">
    <property type="entry name" value="N-(1-d-carboxylethyl)-l-norvaline Dehydrogenase, domain 2"/>
    <property type="match status" value="1"/>
</dbReference>
<gene>
    <name evidence="5" type="ordered locus">Sterm_0701</name>
</gene>
<sequence>MERTRRYPEKIIQFGEGNFLRCFIDWQIDILNEKTDFNSGITVIRPIDYDSVPLLDTQDGLYTTVIRGINESGEAVKDYRLIQSVNREIPVYKEFDKYLKLAENPEIKWIISNTTEAGIVFDGNDKYEDRPQSTFPGKLTRLLHERYKLFKGSKDSGFIILPCELIDYNGKILKETVMKYADIWKLDSGFKEWLTEANTWCSTLVDRIVTGYPFSEKEELEKELGYKDNFITTGEYFYLFVIQGPKWLEKELKLDKVNMNIKIVDDIKPYKLRKVGILNGAHTLMVPVAYLYGLDTVKESIEDPVIGKYVKEAVFDEIIPVLDMEEKELTDFANSVIDRFRNPYIKHMLMSISLNSMSKYKSRILPQLLGYYEKYDKLPEKLVFSLAALIRFYKGTRNEEKIDLKDDAYILEFYNELWDGENHNYTSMVEKVLKLEKLWGCDLSNIDGLLKLTSFYLNEIDNEGIKKML</sequence>
<dbReference type="GO" id="GO:0019592">
    <property type="term" value="P:mannitol catabolic process"/>
    <property type="evidence" value="ECO:0007669"/>
    <property type="project" value="TreeGrafter"/>
</dbReference>
<proteinExistence type="predicted"/>
<keyword evidence="2" id="KW-0520">NAD</keyword>
<feature type="domain" description="Mannitol dehydrogenase N-terminal" evidence="3">
    <location>
        <begin position="9"/>
        <end position="256"/>
    </location>
</feature>
<dbReference type="InterPro" id="IPR036291">
    <property type="entry name" value="NAD(P)-bd_dom_sf"/>
</dbReference>
<evidence type="ECO:0000259" key="3">
    <source>
        <dbReference type="Pfam" id="PF01232"/>
    </source>
</evidence>
<dbReference type="RefSeq" id="WP_012860169.1">
    <property type="nucleotide sequence ID" value="NC_013517.1"/>
</dbReference>
<dbReference type="Gene3D" id="3.40.50.720">
    <property type="entry name" value="NAD(P)-binding Rossmann-like Domain"/>
    <property type="match status" value="1"/>
</dbReference>
<dbReference type="InterPro" id="IPR013118">
    <property type="entry name" value="Mannitol_DH_C"/>
</dbReference>
<organism evidence="5 6">
    <name type="scientific">Sebaldella termitidis (strain ATCC 33386 / NCTC 11300)</name>
    <dbReference type="NCBI Taxonomy" id="526218"/>
    <lineage>
        <taxon>Bacteria</taxon>
        <taxon>Fusobacteriati</taxon>
        <taxon>Fusobacteriota</taxon>
        <taxon>Fusobacteriia</taxon>
        <taxon>Fusobacteriales</taxon>
        <taxon>Leptotrichiaceae</taxon>
        <taxon>Sebaldella</taxon>
    </lineage>
</organism>
<feature type="domain" description="Mannitol dehydrogenase C-terminal" evidence="4">
    <location>
        <begin position="266"/>
        <end position="450"/>
    </location>
</feature>
<dbReference type="InterPro" id="IPR008927">
    <property type="entry name" value="6-PGluconate_DH-like_C_sf"/>
</dbReference>
<dbReference type="InterPro" id="IPR013328">
    <property type="entry name" value="6PGD_dom2"/>
</dbReference>
<dbReference type="SUPFAM" id="SSF51735">
    <property type="entry name" value="NAD(P)-binding Rossmann-fold domains"/>
    <property type="match status" value="1"/>
</dbReference>
<dbReference type="GO" id="GO:0009026">
    <property type="term" value="F:tagaturonate reductase activity"/>
    <property type="evidence" value="ECO:0007669"/>
    <property type="project" value="TreeGrafter"/>
</dbReference>
<evidence type="ECO:0000256" key="2">
    <source>
        <dbReference type="ARBA" id="ARBA00023027"/>
    </source>
</evidence>
<evidence type="ECO:0000256" key="1">
    <source>
        <dbReference type="ARBA" id="ARBA00023002"/>
    </source>
</evidence>
<reference evidence="5 6" key="2">
    <citation type="journal article" date="2010" name="Stand. Genomic Sci.">
        <title>Complete genome sequence of Sebaldella termitidis type strain (NCTC 11300).</title>
        <authorList>
            <person name="Harmon-Smith M."/>
            <person name="Celia L."/>
            <person name="Chertkov O."/>
            <person name="Lapidus A."/>
            <person name="Copeland A."/>
            <person name="Glavina Del Rio T."/>
            <person name="Nolan M."/>
            <person name="Lucas S."/>
            <person name="Tice H."/>
            <person name="Cheng J.F."/>
            <person name="Han C."/>
            <person name="Detter J.C."/>
            <person name="Bruce D."/>
            <person name="Goodwin L."/>
            <person name="Pitluck S."/>
            <person name="Pati A."/>
            <person name="Liolios K."/>
            <person name="Ivanova N."/>
            <person name="Mavromatis K."/>
            <person name="Mikhailova N."/>
            <person name="Chen A."/>
            <person name="Palaniappan K."/>
            <person name="Land M."/>
            <person name="Hauser L."/>
            <person name="Chang Y.J."/>
            <person name="Jeffries C.D."/>
            <person name="Brettin T."/>
            <person name="Goker M."/>
            <person name="Beck B."/>
            <person name="Bristow J."/>
            <person name="Eisen J.A."/>
            <person name="Markowitz V."/>
            <person name="Hugenholtz P."/>
            <person name="Kyrpides N.C."/>
            <person name="Klenk H.P."/>
            <person name="Chen F."/>
        </authorList>
    </citation>
    <scope>NUCLEOTIDE SEQUENCE [LARGE SCALE GENOMIC DNA]</scope>
    <source>
        <strain evidence="6">ATCC 33386 / NCTC 11300</strain>
    </source>
</reference>
<keyword evidence="6" id="KW-1185">Reference proteome</keyword>
<reference evidence="6" key="1">
    <citation type="submission" date="2009-09" db="EMBL/GenBank/DDBJ databases">
        <title>The complete chromosome of Sebaldella termitidis ATCC 33386.</title>
        <authorList>
            <consortium name="US DOE Joint Genome Institute (JGI-PGF)"/>
            <person name="Lucas S."/>
            <person name="Copeland A."/>
            <person name="Lapidus A."/>
            <person name="Glavina del Rio T."/>
            <person name="Dalin E."/>
            <person name="Tice H."/>
            <person name="Bruce D."/>
            <person name="Goodwin L."/>
            <person name="Pitluck S."/>
            <person name="Kyrpides N."/>
            <person name="Mavromatis K."/>
            <person name="Ivanova N."/>
            <person name="Mikhailova N."/>
            <person name="Sims D."/>
            <person name="Meincke L."/>
            <person name="Brettin T."/>
            <person name="Detter J.C."/>
            <person name="Han C."/>
            <person name="Larimer F."/>
            <person name="Land M."/>
            <person name="Hauser L."/>
            <person name="Markowitz V."/>
            <person name="Cheng J.F."/>
            <person name="Hugenholtz P."/>
            <person name="Woyke T."/>
            <person name="Wu D."/>
            <person name="Eisen J.A."/>
        </authorList>
    </citation>
    <scope>NUCLEOTIDE SEQUENCE [LARGE SCALE GENOMIC DNA]</scope>
    <source>
        <strain evidence="6">ATCC 33386 / NCTC 11300</strain>
    </source>
</reference>
<name>D1APZ5_SEBTE</name>
<dbReference type="GO" id="GO:0005829">
    <property type="term" value="C:cytosol"/>
    <property type="evidence" value="ECO:0007669"/>
    <property type="project" value="TreeGrafter"/>
</dbReference>
<dbReference type="GO" id="GO:0008926">
    <property type="term" value="F:mannitol-1-phosphate 5-dehydrogenase activity"/>
    <property type="evidence" value="ECO:0007669"/>
    <property type="project" value="TreeGrafter"/>
</dbReference>
<dbReference type="EMBL" id="CP001739">
    <property type="protein sequence ID" value="ACZ07573.1"/>
    <property type="molecule type" value="Genomic_DNA"/>
</dbReference>
<evidence type="ECO:0000259" key="4">
    <source>
        <dbReference type="Pfam" id="PF08125"/>
    </source>
</evidence>
<dbReference type="HOGENOM" id="CLU_027324_1_0_0"/>
<evidence type="ECO:0000313" key="5">
    <source>
        <dbReference type="EMBL" id="ACZ07573.1"/>
    </source>
</evidence>
<dbReference type="NCBIfam" id="NF002969">
    <property type="entry name" value="PRK03643.1"/>
    <property type="match status" value="1"/>
</dbReference>
<dbReference type="PANTHER" id="PTHR30524">
    <property type="entry name" value="MANNITOL-1-PHOSPHATE 5-DEHYDROGENASE"/>
    <property type="match status" value="1"/>
</dbReference>
<dbReference type="KEGG" id="str:Sterm_0701"/>
<dbReference type="STRING" id="526218.Sterm_0701"/>
<dbReference type="InterPro" id="IPR013131">
    <property type="entry name" value="Mannitol_DH_N"/>
</dbReference>
<dbReference type="Proteomes" id="UP000000845">
    <property type="component" value="Chromosome"/>
</dbReference>
<dbReference type="Pfam" id="PF01232">
    <property type="entry name" value="Mannitol_dh"/>
    <property type="match status" value="1"/>
</dbReference>
<dbReference type="Pfam" id="PF08125">
    <property type="entry name" value="Mannitol_dh_C"/>
    <property type="match status" value="1"/>
</dbReference>
<keyword evidence="1" id="KW-0560">Oxidoreductase</keyword>
<dbReference type="SUPFAM" id="SSF48179">
    <property type="entry name" value="6-phosphogluconate dehydrogenase C-terminal domain-like"/>
    <property type="match status" value="1"/>
</dbReference>
<dbReference type="GO" id="GO:0019698">
    <property type="term" value="P:D-galacturonate catabolic process"/>
    <property type="evidence" value="ECO:0007669"/>
    <property type="project" value="TreeGrafter"/>
</dbReference>
<dbReference type="AlphaFoldDB" id="D1APZ5"/>
<accession>D1APZ5</accession>
<protein>
    <submittedName>
        <fullName evidence="5">Mannitol dehydrogenase domain protein</fullName>
    </submittedName>
</protein>
<dbReference type="eggNOG" id="COG0246">
    <property type="taxonomic scope" value="Bacteria"/>
</dbReference>